<sequence length="19" mass="2063">MAKYAGLYSKVKQSGNCQS</sequence>
<name>A0AAW8ULQ8_ENTCA</name>
<dbReference type="AlphaFoldDB" id="A0AAW8ULQ8"/>
<comment type="caution">
    <text evidence="1">The sequence shown here is derived from an EMBL/GenBank/DDBJ whole genome shotgun (WGS) entry which is preliminary data.</text>
</comment>
<evidence type="ECO:0000313" key="2">
    <source>
        <dbReference type="EMBL" id="MDT2984364.1"/>
    </source>
</evidence>
<reference evidence="1 3" key="1">
    <citation type="submission" date="2023-03" db="EMBL/GenBank/DDBJ databases">
        <authorList>
            <person name="Shen W."/>
            <person name="Cai J."/>
        </authorList>
    </citation>
    <scope>NUCLEOTIDE SEQUENCE</scope>
    <source>
        <strain evidence="2 3">B516</strain>
        <strain evidence="1">K72-2</strain>
    </source>
</reference>
<accession>A0AAW8ULQ8</accession>
<gene>
    <name evidence="1" type="ORF">P7I32_12435</name>
    <name evidence="2" type="ORF">P7I34_17120</name>
</gene>
<evidence type="ECO:0000313" key="3">
    <source>
        <dbReference type="Proteomes" id="UP001253851"/>
    </source>
</evidence>
<protein>
    <submittedName>
        <fullName evidence="1">Uncharacterized protein</fullName>
    </submittedName>
</protein>
<proteinExistence type="predicted"/>
<dbReference type="Proteomes" id="UP001268896">
    <property type="component" value="Unassembled WGS sequence"/>
</dbReference>
<dbReference type="EMBL" id="JARQDV010000007">
    <property type="protein sequence ID" value="MDT2965417.1"/>
    <property type="molecule type" value="Genomic_DNA"/>
</dbReference>
<dbReference type="Proteomes" id="UP001253851">
    <property type="component" value="Unassembled WGS sequence"/>
</dbReference>
<organism evidence="1 4">
    <name type="scientific">Enterococcus casseliflavus</name>
    <name type="common">Enterococcus flavescens</name>
    <dbReference type="NCBI Taxonomy" id="37734"/>
    <lineage>
        <taxon>Bacteria</taxon>
        <taxon>Bacillati</taxon>
        <taxon>Bacillota</taxon>
        <taxon>Bacilli</taxon>
        <taxon>Lactobacillales</taxon>
        <taxon>Enterococcaceae</taxon>
        <taxon>Enterococcus</taxon>
    </lineage>
</organism>
<dbReference type="EMBL" id="JARQDZ010000020">
    <property type="protein sequence ID" value="MDT2984364.1"/>
    <property type="molecule type" value="Genomic_DNA"/>
</dbReference>
<evidence type="ECO:0000313" key="1">
    <source>
        <dbReference type="EMBL" id="MDT2965417.1"/>
    </source>
</evidence>
<evidence type="ECO:0000313" key="4">
    <source>
        <dbReference type="Proteomes" id="UP001268896"/>
    </source>
</evidence>